<dbReference type="AlphaFoldDB" id="A0A4Y2H508"/>
<sequence length="90" mass="10097">MIVRPVGAVYHDAQGVQSHVVVRTSSSIPTLVIQKIQAPPKSGIKFKKLMMAATFTHHEIQQSLRSFFSSLPLSLSHKISLSKFYEWGEM</sequence>
<keyword evidence="2" id="KW-1185">Reference proteome</keyword>
<gene>
    <name evidence="1" type="ORF">AVEN_96267_1</name>
</gene>
<protein>
    <submittedName>
        <fullName evidence="1">Uncharacterized protein</fullName>
    </submittedName>
</protein>
<evidence type="ECO:0000313" key="2">
    <source>
        <dbReference type="Proteomes" id="UP000499080"/>
    </source>
</evidence>
<dbReference type="Proteomes" id="UP000499080">
    <property type="component" value="Unassembled WGS sequence"/>
</dbReference>
<evidence type="ECO:0000313" key="1">
    <source>
        <dbReference type="EMBL" id="GBM59848.1"/>
    </source>
</evidence>
<accession>A0A4Y2H508</accession>
<comment type="caution">
    <text evidence="1">The sequence shown here is derived from an EMBL/GenBank/DDBJ whole genome shotgun (WGS) entry which is preliminary data.</text>
</comment>
<reference evidence="1 2" key="1">
    <citation type="journal article" date="2019" name="Sci. Rep.">
        <title>Orb-weaving spider Araneus ventricosus genome elucidates the spidroin gene catalogue.</title>
        <authorList>
            <person name="Kono N."/>
            <person name="Nakamura H."/>
            <person name="Ohtoshi R."/>
            <person name="Moran D.A.P."/>
            <person name="Shinohara A."/>
            <person name="Yoshida Y."/>
            <person name="Fujiwara M."/>
            <person name="Mori M."/>
            <person name="Tomita M."/>
            <person name="Arakawa K."/>
        </authorList>
    </citation>
    <scope>NUCLEOTIDE SEQUENCE [LARGE SCALE GENOMIC DNA]</scope>
</reference>
<organism evidence="1 2">
    <name type="scientific">Araneus ventricosus</name>
    <name type="common">Orbweaver spider</name>
    <name type="synonym">Epeira ventricosa</name>
    <dbReference type="NCBI Taxonomy" id="182803"/>
    <lineage>
        <taxon>Eukaryota</taxon>
        <taxon>Metazoa</taxon>
        <taxon>Ecdysozoa</taxon>
        <taxon>Arthropoda</taxon>
        <taxon>Chelicerata</taxon>
        <taxon>Arachnida</taxon>
        <taxon>Araneae</taxon>
        <taxon>Araneomorphae</taxon>
        <taxon>Entelegynae</taxon>
        <taxon>Araneoidea</taxon>
        <taxon>Araneidae</taxon>
        <taxon>Araneus</taxon>
    </lineage>
</organism>
<name>A0A4Y2H508_ARAVE</name>
<dbReference type="EMBL" id="BGPR01001702">
    <property type="protein sequence ID" value="GBM59848.1"/>
    <property type="molecule type" value="Genomic_DNA"/>
</dbReference>
<proteinExistence type="predicted"/>